<dbReference type="AlphaFoldDB" id="A0A2U1NLS3"/>
<evidence type="ECO:0000256" key="8">
    <source>
        <dbReference type="SAM" id="SignalP"/>
    </source>
</evidence>
<keyword evidence="10" id="KW-1185">Reference proteome</keyword>
<evidence type="ECO:0000256" key="3">
    <source>
        <dbReference type="ARBA" id="ARBA00022525"/>
    </source>
</evidence>
<evidence type="ECO:0000256" key="1">
    <source>
        <dbReference type="ARBA" id="ARBA00004613"/>
    </source>
</evidence>
<evidence type="ECO:0000256" key="2">
    <source>
        <dbReference type="ARBA" id="ARBA00008668"/>
    </source>
</evidence>
<dbReference type="Pfam" id="PF00657">
    <property type="entry name" value="Lipase_GDSL"/>
    <property type="match status" value="1"/>
</dbReference>
<evidence type="ECO:0000256" key="5">
    <source>
        <dbReference type="ARBA" id="ARBA00022801"/>
    </source>
</evidence>
<dbReference type="PANTHER" id="PTHR45650">
    <property type="entry name" value="GDSL-LIKE LIPASE/ACYLHYDROLASE-RELATED"/>
    <property type="match status" value="1"/>
</dbReference>
<sequence>MDHMYGLVLSIHVLIVVLNFNNFVLSSKPSKPQVPCYFIFGDSMVDNGNNNKLKTKCKVNYPPYGIDFPENVTGRFTNGRTSADVIGEFLGFSKFIPSYSTASNDEISRGVNYGSGCAGILKKTGTHLGNRISLDRQLRRHKSVVSRLFQLRKKMTLLKKCIYVINIGSNDYINNYFRPDFYNSSELYTKDQYADVLIKQYSRQLKTLYSLGARKIVVFGLAKSGCSPAQIDRFGTDGRPCVQRINDAVELFNNRLMPLVLELNNNKTDARFTFINLTSILTLLGDVHLPSVPCCQVRNDWQCIPNSVPFPIRSMCIFFDGTHPTEVSNIFIATRSYKAVSVSDAYPYDINHLAQL</sequence>
<evidence type="ECO:0000256" key="4">
    <source>
        <dbReference type="ARBA" id="ARBA00022729"/>
    </source>
</evidence>
<keyword evidence="4 8" id="KW-0732">Signal</keyword>
<keyword evidence="6" id="KW-0442">Lipid degradation</keyword>
<organism evidence="9 10">
    <name type="scientific">Artemisia annua</name>
    <name type="common">Sweet wormwood</name>
    <dbReference type="NCBI Taxonomy" id="35608"/>
    <lineage>
        <taxon>Eukaryota</taxon>
        <taxon>Viridiplantae</taxon>
        <taxon>Streptophyta</taxon>
        <taxon>Embryophyta</taxon>
        <taxon>Tracheophyta</taxon>
        <taxon>Spermatophyta</taxon>
        <taxon>Magnoliopsida</taxon>
        <taxon>eudicotyledons</taxon>
        <taxon>Gunneridae</taxon>
        <taxon>Pentapetalae</taxon>
        <taxon>asterids</taxon>
        <taxon>campanulids</taxon>
        <taxon>Asterales</taxon>
        <taxon>Asteraceae</taxon>
        <taxon>Asteroideae</taxon>
        <taxon>Anthemideae</taxon>
        <taxon>Artemisiinae</taxon>
        <taxon>Artemisia</taxon>
    </lineage>
</organism>
<protein>
    <submittedName>
        <fullName evidence="9">SGNH hydrolase-type esterase domain-containing protein</fullName>
    </submittedName>
</protein>
<keyword evidence="3" id="KW-0964">Secreted</keyword>
<proteinExistence type="inferred from homology"/>
<dbReference type="GO" id="GO:0016042">
    <property type="term" value="P:lipid catabolic process"/>
    <property type="evidence" value="ECO:0007669"/>
    <property type="project" value="UniProtKB-KW"/>
</dbReference>
<feature type="chain" id="PRO_5015570543" evidence="8">
    <location>
        <begin position="27"/>
        <end position="356"/>
    </location>
</feature>
<dbReference type="InterPro" id="IPR036514">
    <property type="entry name" value="SGNH_hydro_sf"/>
</dbReference>
<dbReference type="SUPFAM" id="SSF52266">
    <property type="entry name" value="SGNH hydrolase"/>
    <property type="match status" value="1"/>
</dbReference>
<name>A0A2U1NLS3_ARTAN</name>
<comment type="caution">
    <text evidence="9">The sequence shown here is derived from an EMBL/GenBank/DDBJ whole genome shotgun (WGS) entry which is preliminary data.</text>
</comment>
<evidence type="ECO:0000256" key="7">
    <source>
        <dbReference type="ARBA" id="ARBA00023098"/>
    </source>
</evidence>
<evidence type="ECO:0000256" key="6">
    <source>
        <dbReference type="ARBA" id="ARBA00022963"/>
    </source>
</evidence>
<dbReference type="GO" id="GO:0005576">
    <property type="term" value="C:extracellular region"/>
    <property type="evidence" value="ECO:0007669"/>
    <property type="project" value="UniProtKB-SubCell"/>
</dbReference>
<keyword evidence="7" id="KW-0443">Lipid metabolism</keyword>
<dbReference type="OrthoDB" id="1683520at2759"/>
<evidence type="ECO:0000313" key="9">
    <source>
        <dbReference type="EMBL" id="PWA74418.1"/>
    </source>
</evidence>
<feature type="signal peptide" evidence="8">
    <location>
        <begin position="1"/>
        <end position="26"/>
    </location>
</feature>
<dbReference type="Proteomes" id="UP000245207">
    <property type="component" value="Unassembled WGS sequence"/>
</dbReference>
<gene>
    <name evidence="9" type="ORF">CTI12_AA252600</name>
</gene>
<dbReference type="EMBL" id="PKPP01002570">
    <property type="protein sequence ID" value="PWA74418.1"/>
    <property type="molecule type" value="Genomic_DNA"/>
</dbReference>
<keyword evidence="5 9" id="KW-0378">Hydrolase</keyword>
<dbReference type="STRING" id="35608.A0A2U1NLS3"/>
<dbReference type="InterPro" id="IPR001087">
    <property type="entry name" value="GDSL"/>
</dbReference>
<dbReference type="Gene3D" id="3.40.50.1110">
    <property type="entry name" value="SGNH hydrolase"/>
    <property type="match status" value="1"/>
</dbReference>
<dbReference type="InterPro" id="IPR051238">
    <property type="entry name" value="GDSL_esterase/lipase"/>
</dbReference>
<dbReference type="PANTHER" id="PTHR45650:SF9">
    <property type="entry name" value="SGNH HYDROLASE-TYPE ESTERASE DOMAIN-CONTAINING PROTEIN"/>
    <property type="match status" value="1"/>
</dbReference>
<evidence type="ECO:0000313" key="10">
    <source>
        <dbReference type="Proteomes" id="UP000245207"/>
    </source>
</evidence>
<accession>A0A2U1NLS3</accession>
<dbReference type="InterPro" id="IPR035669">
    <property type="entry name" value="SGNH_plant_lipase-like"/>
</dbReference>
<comment type="similarity">
    <text evidence="2">Belongs to the 'GDSL' lipolytic enzyme family.</text>
</comment>
<comment type="subcellular location">
    <subcellularLocation>
        <location evidence="1">Secreted</location>
    </subcellularLocation>
</comment>
<reference evidence="9 10" key="1">
    <citation type="journal article" date="2018" name="Mol. Plant">
        <title>The genome of Artemisia annua provides insight into the evolution of Asteraceae family and artemisinin biosynthesis.</title>
        <authorList>
            <person name="Shen Q."/>
            <person name="Zhang L."/>
            <person name="Liao Z."/>
            <person name="Wang S."/>
            <person name="Yan T."/>
            <person name="Shi P."/>
            <person name="Liu M."/>
            <person name="Fu X."/>
            <person name="Pan Q."/>
            <person name="Wang Y."/>
            <person name="Lv Z."/>
            <person name="Lu X."/>
            <person name="Zhang F."/>
            <person name="Jiang W."/>
            <person name="Ma Y."/>
            <person name="Chen M."/>
            <person name="Hao X."/>
            <person name="Li L."/>
            <person name="Tang Y."/>
            <person name="Lv G."/>
            <person name="Zhou Y."/>
            <person name="Sun X."/>
            <person name="Brodelius P.E."/>
            <person name="Rose J.K.C."/>
            <person name="Tang K."/>
        </authorList>
    </citation>
    <scope>NUCLEOTIDE SEQUENCE [LARGE SCALE GENOMIC DNA]</scope>
    <source>
        <strain evidence="10">cv. Huhao1</strain>
        <tissue evidence="9">Leaf</tissue>
    </source>
</reference>
<dbReference type="CDD" id="cd01837">
    <property type="entry name" value="SGNH_plant_lipase_like"/>
    <property type="match status" value="1"/>
</dbReference>
<dbReference type="GO" id="GO:0016788">
    <property type="term" value="F:hydrolase activity, acting on ester bonds"/>
    <property type="evidence" value="ECO:0007669"/>
    <property type="project" value="InterPro"/>
</dbReference>